<protein>
    <submittedName>
        <fullName evidence="1">Uncharacterized protein</fullName>
    </submittedName>
</protein>
<evidence type="ECO:0000313" key="1">
    <source>
        <dbReference type="EMBL" id="KIR80063.1"/>
    </source>
</evidence>
<sequence>MARDTFELQFGEEGPTAIVLDDQQKDVCYRDIANCSIPVFFNSTGISDVMESPTIRGIPAKTTYKFIACGISHLQEGIENERAPPITAWPTRMIVEPIRPSVPEPVISREVLVGFILLTTSRIANYG</sequence>
<proteinExistence type="predicted"/>
<organism evidence="1 2">
    <name type="scientific">Cryptococcus gattii EJB2</name>
    <dbReference type="NCBI Taxonomy" id="1296103"/>
    <lineage>
        <taxon>Eukaryota</taxon>
        <taxon>Fungi</taxon>
        <taxon>Dikarya</taxon>
        <taxon>Basidiomycota</taxon>
        <taxon>Agaricomycotina</taxon>
        <taxon>Tremellomycetes</taxon>
        <taxon>Tremellales</taxon>
        <taxon>Cryptococcaceae</taxon>
        <taxon>Cryptococcus</taxon>
        <taxon>Cryptococcus gattii species complex</taxon>
    </lineage>
</organism>
<keyword evidence="2" id="KW-1185">Reference proteome</keyword>
<accession>A0ABR5BX32</accession>
<dbReference type="EMBL" id="KN848661">
    <property type="protein sequence ID" value="KIR80063.1"/>
    <property type="molecule type" value="Genomic_DNA"/>
</dbReference>
<dbReference type="Proteomes" id="UP000054272">
    <property type="component" value="Unassembled WGS sequence"/>
</dbReference>
<evidence type="ECO:0000313" key="2">
    <source>
        <dbReference type="Proteomes" id="UP000054272"/>
    </source>
</evidence>
<gene>
    <name evidence="1" type="ORF">I306_03027</name>
</gene>
<reference evidence="1 2" key="1">
    <citation type="submission" date="2015-01" db="EMBL/GenBank/DDBJ databases">
        <title>The Genome Sequence of Cryptococcus gattii EJB2.</title>
        <authorList>
            <consortium name="The Broad Institute Genomics Platform"/>
            <person name="Cuomo C."/>
            <person name="Litvintseva A."/>
            <person name="Chen Y."/>
            <person name="Heitman J."/>
            <person name="Sun S."/>
            <person name="Springer D."/>
            <person name="Dromer F."/>
            <person name="Young S."/>
            <person name="Zeng Q."/>
            <person name="Gargeya S."/>
            <person name="Abouelleil A."/>
            <person name="Alvarado L."/>
            <person name="Chapman S.B."/>
            <person name="Gainer-Dewar J."/>
            <person name="Goldberg J."/>
            <person name="Griggs A."/>
            <person name="Gujja S."/>
            <person name="Hansen M."/>
            <person name="Howarth C."/>
            <person name="Imamovic A."/>
            <person name="Larimer J."/>
            <person name="Murphy C."/>
            <person name="Naylor J."/>
            <person name="Pearson M."/>
            <person name="Priest M."/>
            <person name="Roberts A."/>
            <person name="Saif S."/>
            <person name="Shea T."/>
            <person name="Sykes S."/>
            <person name="Wortman J."/>
            <person name="Nusbaum C."/>
            <person name="Birren B."/>
        </authorList>
    </citation>
    <scope>NUCLEOTIDE SEQUENCE [LARGE SCALE GENOMIC DNA]</scope>
    <source>
        <strain evidence="1 2">EJB2</strain>
    </source>
</reference>
<name>A0ABR5BX32_9TREE</name>